<keyword evidence="2" id="KW-1185">Reference proteome</keyword>
<protein>
    <submittedName>
        <fullName evidence="1">Uncharacterized protein</fullName>
    </submittedName>
</protein>
<name>A0ABP6XE53_9ACTN</name>
<evidence type="ECO:0000313" key="2">
    <source>
        <dbReference type="Proteomes" id="UP001500767"/>
    </source>
</evidence>
<comment type="caution">
    <text evidence="1">The sequence shown here is derived from an EMBL/GenBank/DDBJ whole genome shotgun (WGS) entry which is preliminary data.</text>
</comment>
<proteinExistence type="predicted"/>
<evidence type="ECO:0000313" key="1">
    <source>
        <dbReference type="EMBL" id="GAA3565719.1"/>
    </source>
</evidence>
<dbReference type="RefSeq" id="WP_204910632.1">
    <property type="nucleotide sequence ID" value="NZ_BAAAYR010000002.1"/>
</dbReference>
<reference evidence="2" key="1">
    <citation type="journal article" date="2019" name="Int. J. Syst. Evol. Microbiol.">
        <title>The Global Catalogue of Microorganisms (GCM) 10K type strain sequencing project: providing services to taxonomists for standard genome sequencing and annotation.</title>
        <authorList>
            <consortium name="The Broad Institute Genomics Platform"/>
            <consortium name="The Broad Institute Genome Sequencing Center for Infectious Disease"/>
            <person name="Wu L."/>
            <person name="Ma J."/>
        </authorList>
    </citation>
    <scope>NUCLEOTIDE SEQUENCE [LARGE SCALE GENOMIC DNA]</scope>
    <source>
        <strain evidence="2">JCM 16540</strain>
    </source>
</reference>
<accession>A0ABP6XE53</accession>
<organism evidence="1 2">
    <name type="scientific">Microlunatus spumicola</name>
    <dbReference type="NCBI Taxonomy" id="81499"/>
    <lineage>
        <taxon>Bacteria</taxon>
        <taxon>Bacillati</taxon>
        <taxon>Actinomycetota</taxon>
        <taxon>Actinomycetes</taxon>
        <taxon>Propionibacteriales</taxon>
        <taxon>Propionibacteriaceae</taxon>
        <taxon>Microlunatus</taxon>
    </lineage>
</organism>
<dbReference type="EMBL" id="BAAAYR010000002">
    <property type="protein sequence ID" value="GAA3565719.1"/>
    <property type="molecule type" value="Genomic_DNA"/>
</dbReference>
<gene>
    <name evidence="1" type="ORF">GCM10022197_21980</name>
</gene>
<sequence>MSQAISQHAPVLGAPPDRYERLLEERITIGRLYVDALCHRTTDAERLFRNVHRLDRRLDRFRRYCHDQLRIVTPAEDERWHVPGEPPPSPGCRLCVKQDLGLLLQMALAPGATEVARHPAPGALERVGSTTCSRGTR</sequence>
<dbReference type="Proteomes" id="UP001500767">
    <property type="component" value="Unassembled WGS sequence"/>
</dbReference>